<dbReference type="InterPro" id="IPR023696">
    <property type="entry name" value="Ureohydrolase_dom_sf"/>
</dbReference>
<dbReference type="RefSeq" id="WP_203805465.1">
    <property type="nucleotide sequence ID" value="NZ_BAAAQE010000112.1"/>
</dbReference>
<name>A0ABQ3XLK6_9ACTN</name>
<dbReference type="CDD" id="cd09999">
    <property type="entry name" value="Arginase-like_1"/>
    <property type="match status" value="1"/>
</dbReference>
<keyword evidence="3" id="KW-0464">Manganese</keyword>
<sequence>MPVIGVPYHLDEFLTEPDFALRPDEIVTAEFSAGDMWARLAPLYSAVADAVAAGAGETPPVVVSGDCLTALGTVTGLQRAGTDPAIVWFDAHGDVQTPETTTSGYLAGMSLRMLTGHRPELIAEPLGLRPVPEERMVLTGSRDLDPPEADYLHKARIRRYEVADLTVAGLPDGPLYVHVDLDVVTPSDLPGLRFPAPGGPSADQLAGALQLLLATGRVAAVGLACSWLPGHGAAATIGPRLAAVLGVRQ</sequence>
<dbReference type="PANTHER" id="PTHR43782">
    <property type="entry name" value="ARGINASE"/>
    <property type="match status" value="1"/>
</dbReference>
<keyword evidence="2" id="KW-0378">Hydrolase</keyword>
<reference evidence="5 6" key="1">
    <citation type="submission" date="2021-01" db="EMBL/GenBank/DDBJ databases">
        <title>Whole genome shotgun sequence of Actinoplanes couchii NBRC 106145.</title>
        <authorList>
            <person name="Komaki H."/>
            <person name="Tamura T."/>
        </authorList>
    </citation>
    <scope>NUCLEOTIDE SEQUENCE [LARGE SCALE GENOMIC DNA]</scope>
    <source>
        <strain evidence="5 6">NBRC 106145</strain>
    </source>
</reference>
<accession>A0ABQ3XLK6</accession>
<keyword evidence="1" id="KW-0479">Metal-binding</keyword>
<dbReference type="EMBL" id="BOMG01000097">
    <property type="protein sequence ID" value="GID59395.1"/>
    <property type="molecule type" value="Genomic_DNA"/>
</dbReference>
<dbReference type="PANTHER" id="PTHR43782:SF3">
    <property type="entry name" value="ARGINASE"/>
    <property type="match status" value="1"/>
</dbReference>
<comment type="caution">
    <text evidence="5">The sequence shown here is derived from an EMBL/GenBank/DDBJ whole genome shotgun (WGS) entry which is preliminary data.</text>
</comment>
<dbReference type="Pfam" id="PF00491">
    <property type="entry name" value="Arginase"/>
    <property type="match status" value="1"/>
</dbReference>
<evidence type="ECO:0008006" key="7">
    <source>
        <dbReference type="Google" id="ProtNLM"/>
    </source>
</evidence>
<proteinExistence type="inferred from homology"/>
<keyword evidence="6" id="KW-1185">Reference proteome</keyword>
<dbReference type="PRINTS" id="PR00116">
    <property type="entry name" value="ARGINASE"/>
</dbReference>
<evidence type="ECO:0000256" key="1">
    <source>
        <dbReference type="ARBA" id="ARBA00022723"/>
    </source>
</evidence>
<dbReference type="SUPFAM" id="SSF52768">
    <property type="entry name" value="Arginase/deacetylase"/>
    <property type="match status" value="1"/>
</dbReference>
<dbReference type="Proteomes" id="UP000612282">
    <property type="component" value="Unassembled WGS sequence"/>
</dbReference>
<organism evidence="5 6">
    <name type="scientific">Actinoplanes couchii</name>
    <dbReference type="NCBI Taxonomy" id="403638"/>
    <lineage>
        <taxon>Bacteria</taxon>
        <taxon>Bacillati</taxon>
        <taxon>Actinomycetota</taxon>
        <taxon>Actinomycetes</taxon>
        <taxon>Micromonosporales</taxon>
        <taxon>Micromonosporaceae</taxon>
        <taxon>Actinoplanes</taxon>
    </lineage>
</organism>
<protein>
    <recommendedName>
        <fullName evidence="7">Arginase</fullName>
    </recommendedName>
</protein>
<dbReference type="Gene3D" id="3.40.800.10">
    <property type="entry name" value="Ureohydrolase domain"/>
    <property type="match status" value="1"/>
</dbReference>
<evidence type="ECO:0000256" key="4">
    <source>
        <dbReference type="PROSITE-ProRule" id="PRU00742"/>
    </source>
</evidence>
<evidence type="ECO:0000256" key="2">
    <source>
        <dbReference type="ARBA" id="ARBA00022801"/>
    </source>
</evidence>
<evidence type="ECO:0000256" key="3">
    <source>
        <dbReference type="ARBA" id="ARBA00023211"/>
    </source>
</evidence>
<evidence type="ECO:0000313" key="5">
    <source>
        <dbReference type="EMBL" id="GID59395.1"/>
    </source>
</evidence>
<dbReference type="InterPro" id="IPR006035">
    <property type="entry name" value="Ureohydrolase"/>
</dbReference>
<evidence type="ECO:0000313" key="6">
    <source>
        <dbReference type="Proteomes" id="UP000612282"/>
    </source>
</evidence>
<gene>
    <name evidence="5" type="ORF">Aco03nite_077990</name>
</gene>
<comment type="similarity">
    <text evidence="4">Belongs to the arginase family.</text>
</comment>
<dbReference type="PROSITE" id="PS51409">
    <property type="entry name" value="ARGINASE_2"/>
    <property type="match status" value="1"/>
</dbReference>